<dbReference type="EMBL" id="KT321317">
    <property type="protein sequence ID" value="ALA45478.1"/>
    <property type="molecule type" value="Genomic_DNA"/>
</dbReference>
<accession>A0A0K2FIJ7</accession>
<evidence type="ECO:0000313" key="2">
    <source>
        <dbReference type="Proteomes" id="UP000203117"/>
    </source>
</evidence>
<dbReference type="OrthoDB" id="33880at10239"/>
<dbReference type="KEGG" id="vg:26648339"/>
<dbReference type="GeneID" id="26648339"/>
<protein>
    <submittedName>
        <fullName evidence="1">Uncharacterized protein</fullName>
    </submittedName>
</protein>
<organism evidence="1 2">
    <name type="scientific">Achromobacter phage phiAxp-3</name>
    <dbReference type="NCBI Taxonomy" id="1664247"/>
    <lineage>
        <taxon>Viruses</taxon>
        <taxon>Duplodnaviria</taxon>
        <taxon>Heunggongvirae</taxon>
        <taxon>Uroviricota</taxon>
        <taxon>Caudoviricetes</taxon>
        <taxon>Schitoviridae</taxon>
        <taxon>Rothmandenesvirinae</taxon>
        <taxon>Dongdastvirus</taxon>
        <taxon>Dongdastvirus Axp3</taxon>
    </lineage>
</organism>
<dbReference type="Proteomes" id="UP000203117">
    <property type="component" value="Segment"/>
</dbReference>
<dbReference type="RefSeq" id="YP_009208661.1">
    <property type="nucleotide sequence ID" value="NC_028908.2"/>
</dbReference>
<keyword evidence="2" id="KW-1185">Reference proteome</keyword>
<name>A0A0K2FIJ7_9CAUD</name>
<evidence type="ECO:0000313" key="1">
    <source>
        <dbReference type="EMBL" id="ALA45478.1"/>
    </source>
</evidence>
<proteinExistence type="predicted"/>
<sequence length="101" mass="11406">MNNLQLFFAAYWQWVMEGAPEGKPFNRSHDLSGALTDYAYKHGLSLNGTQIDYRSLLAKEGLDPLNPFNDGVHQPAFPIESKLGRCYLNGARLNFVHKHKG</sequence>
<gene>
    <name evidence="1" type="ORF">ADP65_00009</name>
</gene>
<reference evidence="1" key="1">
    <citation type="submission" date="2016-02" db="EMBL/GenBank/DDBJ databases">
        <authorList>
            <person name="Zhao X."/>
        </authorList>
    </citation>
    <scope>NUCLEOTIDE SEQUENCE</scope>
</reference>